<dbReference type="PANTHER" id="PTHR11839:SF12">
    <property type="entry name" value="ADP COMPOUNDS HYDROLASE NUDE"/>
    <property type="match status" value="1"/>
</dbReference>
<protein>
    <submittedName>
        <fullName evidence="4">ADP-ribose diphosphatase</fullName>
    </submittedName>
</protein>
<sequence>MKYSHVLPKILGVKEVTRSRLFRIEGVDLEFSNGVKTTYERLAGGNGAVMVVPYDSEKKAFVFTREYCVGTEKYELGFVKGKIDAGETPLEAAERELGEEIGLGAEQFTLLRTLNFAPGFMGLKLHLVMAVNLSEHRLDSGDEPEAIEREYVPLDRIMSLLYDDDSDLCEARCITGVVLALKKLNLPL</sequence>
<dbReference type="EMBL" id="FOXF01000005">
    <property type="protein sequence ID" value="SFP12151.1"/>
    <property type="molecule type" value="Genomic_DNA"/>
</dbReference>
<keyword evidence="5" id="KW-1185">Reference proteome</keyword>
<evidence type="ECO:0000313" key="4">
    <source>
        <dbReference type="EMBL" id="SFP12151.1"/>
    </source>
</evidence>
<dbReference type="InterPro" id="IPR020084">
    <property type="entry name" value="NUDIX_hydrolase_CS"/>
</dbReference>
<evidence type="ECO:0000256" key="2">
    <source>
        <dbReference type="ARBA" id="ARBA00022801"/>
    </source>
</evidence>
<proteinExistence type="predicted"/>
<dbReference type="PROSITE" id="PS51462">
    <property type="entry name" value="NUDIX"/>
    <property type="match status" value="1"/>
</dbReference>
<dbReference type="GO" id="GO:0006753">
    <property type="term" value="P:nucleoside phosphate metabolic process"/>
    <property type="evidence" value="ECO:0007669"/>
    <property type="project" value="TreeGrafter"/>
</dbReference>
<dbReference type="Gene3D" id="3.90.79.10">
    <property type="entry name" value="Nucleoside Triphosphate Pyrophosphohydrolase"/>
    <property type="match status" value="1"/>
</dbReference>
<gene>
    <name evidence="4" type="ORF">SAMN02910344_00488</name>
</gene>
<dbReference type="InterPro" id="IPR015797">
    <property type="entry name" value="NUDIX_hydrolase-like_dom_sf"/>
</dbReference>
<dbReference type="PANTHER" id="PTHR11839">
    <property type="entry name" value="UDP/ADP-SUGAR PYROPHOSPHATASE"/>
    <property type="match status" value="1"/>
</dbReference>
<feature type="domain" description="Nudix hydrolase" evidence="3">
    <location>
        <begin position="44"/>
        <end position="175"/>
    </location>
</feature>
<evidence type="ECO:0000256" key="1">
    <source>
        <dbReference type="ARBA" id="ARBA00001946"/>
    </source>
</evidence>
<organism evidence="4 5">
    <name type="scientific">Ruminobacter amylophilus</name>
    <dbReference type="NCBI Taxonomy" id="867"/>
    <lineage>
        <taxon>Bacteria</taxon>
        <taxon>Pseudomonadati</taxon>
        <taxon>Pseudomonadota</taxon>
        <taxon>Gammaproteobacteria</taxon>
        <taxon>Aeromonadales</taxon>
        <taxon>Succinivibrionaceae</taxon>
        <taxon>Ruminobacter</taxon>
    </lineage>
</organism>
<dbReference type="GO" id="GO:0019693">
    <property type="term" value="P:ribose phosphate metabolic process"/>
    <property type="evidence" value="ECO:0007669"/>
    <property type="project" value="TreeGrafter"/>
</dbReference>
<evidence type="ECO:0000259" key="3">
    <source>
        <dbReference type="PROSITE" id="PS51462"/>
    </source>
</evidence>
<dbReference type="PROSITE" id="PS00893">
    <property type="entry name" value="NUDIX_BOX"/>
    <property type="match status" value="1"/>
</dbReference>
<name>A0A662ZF34_9GAMM</name>
<keyword evidence="2" id="KW-0378">Hydrolase</keyword>
<comment type="cofactor">
    <cofactor evidence="1">
        <name>Mg(2+)</name>
        <dbReference type="ChEBI" id="CHEBI:18420"/>
    </cofactor>
</comment>
<dbReference type="GO" id="GO:0019144">
    <property type="term" value="F:ADP-sugar diphosphatase activity"/>
    <property type="evidence" value="ECO:0007669"/>
    <property type="project" value="TreeGrafter"/>
</dbReference>
<dbReference type="InterPro" id="IPR000086">
    <property type="entry name" value="NUDIX_hydrolase_dom"/>
</dbReference>
<dbReference type="OrthoDB" id="9806150at2"/>
<reference evidence="4 5" key="1">
    <citation type="submission" date="2016-10" db="EMBL/GenBank/DDBJ databases">
        <authorList>
            <person name="Varghese N."/>
            <person name="Submissions S."/>
        </authorList>
    </citation>
    <scope>NUCLEOTIDE SEQUENCE [LARGE SCALE GENOMIC DNA]</scope>
    <source>
        <strain evidence="4 5">DSM 1361</strain>
    </source>
</reference>
<dbReference type="Proteomes" id="UP000243745">
    <property type="component" value="Unassembled WGS sequence"/>
</dbReference>
<dbReference type="RefSeq" id="WP_093140622.1">
    <property type="nucleotide sequence ID" value="NZ_FOXF01000005.1"/>
</dbReference>
<dbReference type="SUPFAM" id="SSF55811">
    <property type="entry name" value="Nudix"/>
    <property type="match status" value="1"/>
</dbReference>
<evidence type="ECO:0000313" key="5">
    <source>
        <dbReference type="Proteomes" id="UP000243745"/>
    </source>
</evidence>
<dbReference type="NCBIfam" id="NF008736">
    <property type="entry name" value="PRK11762.1"/>
    <property type="match status" value="1"/>
</dbReference>
<dbReference type="GO" id="GO:0005829">
    <property type="term" value="C:cytosol"/>
    <property type="evidence" value="ECO:0007669"/>
    <property type="project" value="TreeGrafter"/>
</dbReference>
<dbReference type="AlphaFoldDB" id="A0A662ZF34"/>
<dbReference type="Pfam" id="PF00293">
    <property type="entry name" value="NUDIX"/>
    <property type="match status" value="1"/>
</dbReference>
<accession>A0A662ZF34</accession>